<dbReference type="KEGG" id="hir:HETIRDRAFT_406534"/>
<gene>
    <name evidence="2" type="ORF">HETIRDRAFT_406534</name>
</gene>
<protein>
    <submittedName>
        <fullName evidence="2">Uncharacterized protein</fullName>
    </submittedName>
</protein>
<evidence type="ECO:0000256" key="1">
    <source>
        <dbReference type="SAM" id="MobiDB-lite"/>
    </source>
</evidence>
<dbReference type="HOGENOM" id="CLU_2922868_0_0_1"/>
<sequence>MLVRGDAARQERMNRNHGSNKDVSIRLHIRAVLRGWKEYTDEIEFIGDGTKVTVRSEAPGV</sequence>
<dbReference type="RefSeq" id="XP_009540442.1">
    <property type="nucleotide sequence ID" value="XM_009542147.1"/>
</dbReference>
<evidence type="ECO:0000313" key="3">
    <source>
        <dbReference type="Proteomes" id="UP000030671"/>
    </source>
</evidence>
<dbReference type="EMBL" id="KI925454">
    <property type="protein sequence ID" value="ETW86417.1"/>
    <property type="molecule type" value="Genomic_DNA"/>
</dbReference>
<proteinExistence type="predicted"/>
<reference evidence="2 3" key="1">
    <citation type="journal article" date="2012" name="New Phytol.">
        <title>Insight into trade-off between wood decay and parasitism from the genome of a fungal forest pathogen.</title>
        <authorList>
            <person name="Olson A."/>
            <person name="Aerts A."/>
            <person name="Asiegbu F."/>
            <person name="Belbahri L."/>
            <person name="Bouzid O."/>
            <person name="Broberg A."/>
            <person name="Canback B."/>
            <person name="Coutinho P.M."/>
            <person name="Cullen D."/>
            <person name="Dalman K."/>
            <person name="Deflorio G."/>
            <person name="van Diepen L.T."/>
            <person name="Dunand C."/>
            <person name="Duplessis S."/>
            <person name="Durling M."/>
            <person name="Gonthier P."/>
            <person name="Grimwood J."/>
            <person name="Fossdal C.G."/>
            <person name="Hansson D."/>
            <person name="Henrissat B."/>
            <person name="Hietala A."/>
            <person name="Himmelstrand K."/>
            <person name="Hoffmeister D."/>
            <person name="Hogberg N."/>
            <person name="James T.Y."/>
            <person name="Karlsson M."/>
            <person name="Kohler A."/>
            <person name="Kues U."/>
            <person name="Lee Y.H."/>
            <person name="Lin Y.C."/>
            <person name="Lind M."/>
            <person name="Lindquist E."/>
            <person name="Lombard V."/>
            <person name="Lucas S."/>
            <person name="Lunden K."/>
            <person name="Morin E."/>
            <person name="Murat C."/>
            <person name="Park J."/>
            <person name="Raffaello T."/>
            <person name="Rouze P."/>
            <person name="Salamov A."/>
            <person name="Schmutz J."/>
            <person name="Solheim H."/>
            <person name="Stahlberg J."/>
            <person name="Velez H."/>
            <person name="de Vries R.P."/>
            <person name="Wiebenga A."/>
            <person name="Woodward S."/>
            <person name="Yakovlev I."/>
            <person name="Garbelotto M."/>
            <person name="Martin F."/>
            <person name="Grigoriev I.V."/>
            <person name="Stenlid J."/>
        </authorList>
    </citation>
    <scope>NUCLEOTIDE SEQUENCE [LARGE SCALE GENOMIC DNA]</scope>
    <source>
        <strain evidence="2 3">TC 32-1</strain>
    </source>
</reference>
<accession>W4KKR8</accession>
<keyword evidence="3" id="KW-1185">Reference proteome</keyword>
<dbReference type="InParanoid" id="W4KKR8"/>
<dbReference type="GeneID" id="20672522"/>
<evidence type="ECO:0000313" key="2">
    <source>
        <dbReference type="EMBL" id="ETW86417.1"/>
    </source>
</evidence>
<dbReference type="Proteomes" id="UP000030671">
    <property type="component" value="Unassembled WGS sequence"/>
</dbReference>
<feature type="region of interest" description="Disordered" evidence="1">
    <location>
        <begin position="1"/>
        <end position="20"/>
    </location>
</feature>
<organism evidence="2 3">
    <name type="scientific">Heterobasidion irregulare (strain TC 32-1)</name>
    <dbReference type="NCBI Taxonomy" id="747525"/>
    <lineage>
        <taxon>Eukaryota</taxon>
        <taxon>Fungi</taxon>
        <taxon>Dikarya</taxon>
        <taxon>Basidiomycota</taxon>
        <taxon>Agaricomycotina</taxon>
        <taxon>Agaricomycetes</taxon>
        <taxon>Russulales</taxon>
        <taxon>Bondarzewiaceae</taxon>
        <taxon>Heterobasidion</taxon>
        <taxon>Heterobasidion annosum species complex</taxon>
    </lineage>
</organism>
<dbReference type="AlphaFoldDB" id="W4KKR8"/>
<name>W4KKR8_HETIT</name>